<dbReference type="GO" id="GO:0004856">
    <property type="term" value="F:D-xylulokinase activity"/>
    <property type="evidence" value="ECO:0007669"/>
    <property type="project" value="UniProtKB-UniRule"/>
</dbReference>
<keyword evidence="6 10" id="KW-0418">Kinase</keyword>
<keyword evidence="5 10" id="KW-0547">Nucleotide-binding</keyword>
<dbReference type="InterPro" id="IPR018485">
    <property type="entry name" value="FGGY_C"/>
</dbReference>
<dbReference type="PIRSF" id="PIRSF000538">
    <property type="entry name" value="GlpK"/>
    <property type="match status" value="1"/>
</dbReference>
<dbReference type="PANTHER" id="PTHR43095:SF5">
    <property type="entry name" value="XYLULOSE KINASE"/>
    <property type="match status" value="1"/>
</dbReference>
<dbReference type="RefSeq" id="WP_027930269.1">
    <property type="nucleotide sequence ID" value="NZ_RKHY01000002.1"/>
</dbReference>
<evidence type="ECO:0000313" key="16">
    <source>
        <dbReference type="Proteomes" id="UP000274843"/>
    </source>
</evidence>
<comment type="catalytic activity">
    <reaction evidence="10 12">
        <text>D-xylulose + ATP = D-xylulose 5-phosphate + ADP + H(+)</text>
        <dbReference type="Rhea" id="RHEA:10964"/>
        <dbReference type="ChEBI" id="CHEBI:15378"/>
        <dbReference type="ChEBI" id="CHEBI:17140"/>
        <dbReference type="ChEBI" id="CHEBI:30616"/>
        <dbReference type="ChEBI" id="CHEBI:57737"/>
        <dbReference type="ChEBI" id="CHEBI:456216"/>
        <dbReference type="EC" id="2.7.1.17"/>
    </reaction>
</comment>
<comment type="caution">
    <text evidence="15">The sequence shown here is derived from an EMBL/GenBank/DDBJ whole genome shotgun (WGS) entry which is preliminary data.</text>
</comment>
<feature type="binding site" evidence="10">
    <location>
        <begin position="79"/>
        <end position="80"/>
    </location>
    <ligand>
        <name>substrate</name>
    </ligand>
</feature>
<evidence type="ECO:0000259" key="14">
    <source>
        <dbReference type="Pfam" id="PF02782"/>
    </source>
</evidence>
<dbReference type="PANTHER" id="PTHR43095">
    <property type="entry name" value="SUGAR KINASE"/>
    <property type="match status" value="1"/>
</dbReference>
<evidence type="ECO:0000256" key="8">
    <source>
        <dbReference type="ARBA" id="ARBA00023016"/>
    </source>
</evidence>
<sequence length="501" mass="53724">MLIGIDLGTSACKVIAVSRSGEVVAKVLRHYPVHTTNPGWAEQDPTDWWAATDDALAAVTASLPDRGREVTGIGLCGQMHGLTALDETGEPLRRAILWNDQRAARECEWITERAGGLDELLRMTRNRMLPGFTGCKIVWFREHEPELFARTRRILNPKDYLRLRLTGEYATDVSDASGTGLFDVANRRWSDELLGLLGIDRALLPDVVESVEATGTVLPGLATRWNIPEGTPVFGGGGDAVIQTTAMGLLDTGPVGFTIGTAGIVAGGASRCPDNPGGRVQVSCGNEPGRWHVMGVSLSAGGAFQWLRDALAPATAADPVTLERLSELARDIGPGSEGLLFLPYLLGERSPHVAPEASASWVGLTPMHHLGHIARSVMEGVVLNMREILEVYRQAGLPCDRVVASGGATKEPLWLQILADVLNRETVTVTGVAEGGAYGAALAAGVGIGWWRDLTEAVGMLAVEQTFTPDPATVAVYDQIFQRHRHLYEGLRPLFAETVPA</sequence>
<keyword evidence="4 10" id="KW-0808">Transferase</keyword>
<evidence type="ECO:0000256" key="2">
    <source>
        <dbReference type="ARBA" id="ARBA00009156"/>
    </source>
</evidence>
<dbReference type="GeneID" id="301849015"/>
<evidence type="ECO:0000256" key="5">
    <source>
        <dbReference type="ARBA" id="ARBA00022741"/>
    </source>
</evidence>
<dbReference type="InterPro" id="IPR018484">
    <property type="entry name" value="FGGY_N"/>
</dbReference>
<feature type="active site" description="Proton acceptor" evidence="10">
    <location>
        <position position="239"/>
    </location>
</feature>
<evidence type="ECO:0000256" key="9">
    <source>
        <dbReference type="ARBA" id="ARBA00023277"/>
    </source>
</evidence>
<evidence type="ECO:0000256" key="7">
    <source>
        <dbReference type="ARBA" id="ARBA00022840"/>
    </source>
</evidence>
<dbReference type="AlphaFoldDB" id="A0A3N2G838"/>
<keyword evidence="9 10" id="KW-0119">Carbohydrate metabolism</keyword>
<dbReference type="PROSITE" id="PS00933">
    <property type="entry name" value="FGGY_KINASES_1"/>
    <property type="match status" value="1"/>
</dbReference>
<protein>
    <recommendedName>
        <fullName evidence="10 12">Xylulose kinase</fullName>
        <shortName evidence="10 12">Xylulokinase</shortName>
        <ecNumber evidence="10 12">2.7.1.17</ecNumber>
    </recommendedName>
</protein>
<dbReference type="InterPro" id="IPR018181">
    <property type="entry name" value="Heat_shock_70_CS"/>
</dbReference>
<gene>
    <name evidence="10 12" type="primary">xylB</name>
    <name evidence="15" type="ORF">EDD35_7787</name>
</gene>
<dbReference type="Gene3D" id="3.30.420.40">
    <property type="match status" value="2"/>
</dbReference>
<evidence type="ECO:0000256" key="6">
    <source>
        <dbReference type="ARBA" id="ARBA00022777"/>
    </source>
</evidence>
<proteinExistence type="inferred from homology"/>
<accession>A0A3N2G838</accession>
<name>A0A3N2G838_9PSEU</name>
<comment type="function">
    <text evidence="10">Catalyzes the phosphorylation of D-xylulose to D-xylulose 5-phosphate.</text>
</comment>
<dbReference type="InterPro" id="IPR018483">
    <property type="entry name" value="Carb_kinase_FGGY_CS"/>
</dbReference>
<keyword evidence="3 10" id="KW-0859">Xylose metabolism</keyword>
<keyword evidence="8" id="KW-0346">Stress response</keyword>
<dbReference type="GO" id="GO:0005998">
    <property type="term" value="P:xylulose catabolic process"/>
    <property type="evidence" value="ECO:0007669"/>
    <property type="project" value="UniProtKB-UniRule"/>
</dbReference>
<dbReference type="NCBIfam" id="TIGR01312">
    <property type="entry name" value="XylB"/>
    <property type="match status" value="1"/>
</dbReference>
<evidence type="ECO:0000259" key="13">
    <source>
        <dbReference type="Pfam" id="PF00370"/>
    </source>
</evidence>
<dbReference type="InterPro" id="IPR050406">
    <property type="entry name" value="FGGY_Carb_Kinase"/>
</dbReference>
<evidence type="ECO:0000313" key="15">
    <source>
        <dbReference type="EMBL" id="ROS32045.1"/>
    </source>
</evidence>
<dbReference type="PROSITE" id="PS00445">
    <property type="entry name" value="FGGY_KINASES_2"/>
    <property type="match status" value="1"/>
</dbReference>
<dbReference type="InterPro" id="IPR043129">
    <property type="entry name" value="ATPase_NBD"/>
</dbReference>
<evidence type="ECO:0000256" key="12">
    <source>
        <dbReference type="RuleBase" id="RU364073"/>
    </source>
</evidence>
<evidence type="ECO:0000256" key="3">
    <source>
        <dbReference type="ARBA" id="ARBA00022629"/>
    </source>
</evidence>
<feature type="domain" description="Carbohydrate kinase FGGY N-terminal" evidence="13">
    <location>
        <begin position="1"/>
        <end position="242"/>
    </location>
</feature>
<dbReference type="GO" id="GO:0042732">
    <property type="term" value="P:D-xylose metabolic process"/>
    <property type="evidence" value="ECO:0007669"/>
    <property type="project" value="UniProtKB-KW"/>
</dbReference>
<dbReference type="EMBL" id="RKHY01000002">
    <property type="protein sequence ID" value="ROS32045.1"/>
    <property type="molecule type" value="Genomic_DNA"/>
</dbReference>
<dbReference type="GO" id="GO:0005524">
    <property type="term" value="F:ATP binding"/>
    <property type="evidence" value="ECO:0007669"/>
    <property type="project" value="UniProtKB-UniRule"/>
</dbReference>
<dbReference type="InterPro" id="IPR006000">
    <property type="entry name" value="Xylulokinase"/>
</dbReference>
<dbReference type="PROSITE" id="PS00297">
    <property type="entry name" value="HSP70_1"/>
    <property type="match status" value="1"/>
</dbReference>
<keyword evidence="7 10" id="KW-0067">ATP-binding</keyword>
<reference evidence="15 16" key="1">
    <citation type="submission" date="2018-11" db="EMBL/GenBank/DDBJ databases">
        <title>Sequencing the genomes of 1000 actinobacteria strains.</title>
        <authorList>
            <person name="Klenk H.-P."/>
        </authorList>
    </citation>
    <scope>NUCLEOTIDE SEQUENCE [LARGE SCALE GENOMIC DNA]</scope>
    <source>
        <strain evidence="15 16">DSM 44348</strain>
    </source>
</reference>
<evidence type="ECO:0000256" key="11">
    <source>
        <dbReference type="RuleBase" id="RU003733"/>
    </source>
</evidence>
<comment type="similarity">
    <text evidence="2 10 11">Belongs to the FGGY kinase family.</text>
</comment>
<organism evidence="15 16">
    <name type="scientific">Amycolatopsis thermoflava</name>
    <dbReference type="NCBI Taxonomy" id="84480"/>
    <lineage>
        <taxon>Bacteria</taxon>
        <taxon>Bacillati</taxon>
        <taxon>Actinomycetota</taxon>
        <taxon>Actinomycetes</taxon>
        <taxon>Pseudonocardiales</taxon>
        <taxon>Pseudonocardiaceae</taxon>
        <taxon>Amycolatopsis</taxon>
        <taxon>Amycolatopsis methanolica group</taxon>
    </lineage>
</organism>
<dbReference type="CDD" id="cd07808">
    <property type="entry name" value="ASKHA_NBD_FGGY_EcXK-like"/>
    <property type="match status" value="1"/>
</dbReference>
<evidence type="ECO:0000256" key="10">
    <source>
        <dbReference type="HAMAP-Rule" id="MF_02220"/>
    </source>
</evidence>
<dbReference type="InterPro" id="IPR000577">
    <property type="entry name" value="Carb_kinase_FGGY"/>
</dbReference>
<dbReference type="HAMAP" id="MF_02220">
    <property type="entry name" value="XylB"/>
    <property type="match status" value="1"/>
</dbReference>
<comment type="similarity">
    <text evidence="1">Belongs to the heat shock protein 70 family.</text>
</comment>
<dbReference type="Proteomes" id="UP000274843">
    <property type="component" value="Unassembled WGS sequence"/>
</dbReference>
<evidence type="ECO:0000256" key="1">
    <source>
        <dbReference type="ARBA" id="ARBA00007381"/>
    </source>
</evidence>
<dbReference type="Pfam" id="PF02782">
    <property type="entry name" value="FGGY_C"/>
    <property type="match status" value="1"/>
</dbReference>
<dbReference type="EC" id="2.7.1.17" evidence="10 12"/>
<dbReference type="Pfam" id="PF00370">
    <property type="entry name" value="FGGY_N"/>
    <property type="match status" value="1"/>
</dbReference>
<dbReference type="SUPFAM" id="SSF53067">
    <property type="entry name" value="Actin-like ATPase domain"/>
    <property type="match status" value="2"/>
</dbReference>
<evidence type="ECO:0000256" key="4">
    <source>
        <dbReference type="ARBA" id="ARBA00022679"/>
    </source>
</evidence>
<keyword evidence="16" id="KW-1185">Reference proteome</keyword>
<feature type="domain" description="Carbohydrate kinase FGGY C-terminal" evidence="14">
    <location>
        <begin position="281"/>
        <end position="446"/>
    </location>
</feature>
<feature type="site" description="Important for activity" evidence="10">
    <location>
        <position position="6"/>
    </location>
</feature>